<name>A0A3N4K5N2_9PEZI</name>
<dbReference type="Proteomes" id="UP000276215">
    <property type="component" value="Unassembled WGS sequence"/>
</dbReference>
<accession>A0A3N4K5N2</accession>
<keyword evidence="3" id="KW-1185">Reference proteome</keyword>
<keyword evidence="1" id="KW-0472">Membrane</keyword>
<feature type="transmembrane region" description="Helical" evidence="1">
    <location>
        <begin position="58"/>
        <end position="82"/>
    </location>
</feature>
<evidence type="ECO:0000313" key="3">
    <source>
        <dbReference type="Proteomes" id="UP000276215"/>
    </source>
</evidence>
<gene>
    <name evidence="2" type="ORF">L873DRAFT_1928381</name>
</gene>
<dbReference type="EMBL" id="ML120357">
    <property type="protein sequence ID" value="RPB04669.1"/>
    <property type="molecule type" value="Genomic_DNA"/>
</dbReference>
<protein>
    <submittedName>
        <fullName evidence="2">Uncharacterized protein</fullName>
    </submittedName>
</protein>
<keyword evidence="1" id="KW-0812">Transmembrane</keyword>
<evidence type="ECO:0000256" key="1">
    <source>
        <dbReference type="SAM" id="Phobius"/>
    </source>
</evidence>
<sequence length="85" mass="10272">MYISLDNIVYSHTWYMFRLILYTADITTARTFIMYISLIFHDNDWGSTICFLTLVFRYFIYLCIFYALMLVIGCIIILVYFLTPY</sequence>
<evidence type="ECO:0000313" key="2">
    <source>
        <dbReference type="EMBL" id="RPB04669.1"/>
    </source>
</evidence>
<dbReference type="AlphaFoldDB" id="A0A3N4K5N2"/>
<keyword evidence="1" id="KW-1133">Transmembrane helix</keyword>
<organism evidence="2 3">
    <name type="scientific">Choiromyces venosus 120613-1</name>
    <dbReference type="NCBI Taxonomy" id="1336337"/>
    <lineage>
        <taxon>Eukaryota</taxon>
        <taxon>Fungi</taxon>
        <taxon>Dikarya</taxon>
        <taxon>Ascomycota</taxon>
        <taxon>Pezizomycotina</taxon>
        <taxon>Pezizomycetes</taxon>
        <taxon>Pezizales</taxon>
        <taxon>Tuberaceae</taxon>
        <taxon>Choiromyces</taxon>
    </lineage>
</organism>
<reference evidence="2 3" key="1">
    <citation type="journal article" date="2018" name="Nat. Ecol. Evol.">
        <title>Pezizomycetes genomes reveal the molecular basis of ectomycorrhizal truffle lifestyle.</title>
        <authorList>
            <person name="Murat C."/>
            <person name="Payen T."/>
            <person name="Noel B."/>
            <person name="Kuo A."/>
            <person name="Morin E."/>
            <person name="Chen J."/>
            <person name="Kohler A."/>
            <person name="Krizsan K."/>
            <person name="Balestrini R."/>
            <person name="Da Silva C."/>
            <person name="Montanini B."/>
            <person name="Hainaut M."/>
            <person name="Levati E."/>
            <person name="Barry K.W."/>
            <person name="Belfiori B."/>
            <person name="Cichocki N."/>
            <person name="Clum A."/>
            <person name="Dockter R.B."/>
            <person name="Fauchery L."/>
            <person name="Guy J."/>
            <person name="Iotti M."/>
            <person name="Le Tacon F."/>
            <person name="Lindquist E.A."/>
            <person name="Lipzen A."/>
            <person name="Malagnac F."/>
            <person name="Mello A."/>
            <person name="Molinier V."/>
            <person name="Miyauchi S."/>
            <person name="Poulain J."/>
            <person name="Riccioni C."/>
            <person name="Rubini A."/>
            <person name="Sitrit Y."/>
            <person name="Splivallo R."/>
            <person name="Traeger S."/>
            <person name="Wang M."/>
            <person name="Zifcakova L."/>
            <person name="Wipf D."/>
            <person name="Zambonelli A."/>
            <person name="Paolocci F."/>
            <person name="Nowrousian M."/>
            <person name="Ottonello S."/>
            <person name="Baldrian P."/>
            <person name="Spatafora J.W."/>
            <person name="Henrissat B."/>
            <person name="Nagy L.G."/>
            <person name="Aury J.M."/>
            <person name="Wincker P."/>
            <person name="Grigoriev I.V."/>
            <person name="Bonfante P."/>
            <person name="Martin F.M."/>
        </authorList>
    </citation>
    <scope>NUCLEOTIDE SEQUENCE [LARGE SCALE GENOMIC DNA]</scope>
    <source>
        <strain evidence="2 3">120613-1</strain>
    </source>
</reference>
<proteinExistence type="predicted"/>
<feature type="transmembrane region" description="Helical" evidence="1">
    <location>
        <begin position="20"/>
        <end position="38"/>
    </location>
</feature>